<organism evidence="2 3">
    <name type="scientific">Oleoguttula mirabilis</name>
    <dbReference type="NCBI Taxonomy" id="1507867"/>
    <lineage>
        <taxon>Eukaryota</taxon>
        <taxon>Fungi</taxon>
        <taxon>Dikarya</taxon>
        <taxon>Ascomycota</taxon>
        <taxon>Pezizomycotina</taxon>
        <taxon>Dothideomycetes</taxon>
        <taxon>Dothideomycetidae</taxon>
        <taxon>Mycosphaerellales</taxon>
        <taxon>Teratosphaeriaceae</taxon>
        <taxon>Oleoguttula</taxon>
    </lineage>
</organism>
<feature type="signal peptide" evidence="1">
    <location>
        <begin position="1"/>
        <end position="19"/>
    </location>
</feature>
<keyword evidence="1" id="KW-0732">Signal</keyword>
<evidence type="ECO:0000313" key="3">
    <source>
        <dbReference type="Proteomes" id="UP001324427"/>
    </source>
</evidence>
<dbReference type="EMBL" id="JAVFHQ010000020">
    <property type="protein sequence ID" value="KAK4545343.1"/>
    <property type="molecule type" value="Genomic_DNA"/>
</dbReference>
<proteinExistence type="predicted"/>
<reference evidence="2 3" key="1">
    <citation type="submission" date="2021-11" db="EMBL/GenBank/DDBJ databases">
        <title>Black yeast isolated from Biological Soil Crust.</title>
        <authorList>
            <person name="Kurbessoian T."/>
        </authorList>
    </citation>
    <scope>NUCLEOTIDE SEQUENCE [LARGE SCALE GENOMIC DNA]</scope>
    <source>
        <strain evidence="2 3">CCFEE 5522</strain>
    </source>
</reference>
<keyword evidence="3" id="KW-1185">Reference proteome</keyword>
<gene>
    <name evidence="2" type="ORF">LTR36_003523</name>
</gene>
<name>A0AAV9JJK8_9PEZI</name>
<dbReference type="Proteomes" id="UP001324427">
    <property type="component" value="Unassembled WGS sequence"/>
</dbReference>
<dbReference type="AlphaFoldDB" id="A0AAV9JJK8"/>
<feature type="chain" id="PRO_5043620045" evidence="1">
    <location>
        <begin position="20"/>
        <end position="140"/>
    </location>
</feature>
<evidence type="ECO:0000256" key="1">
    <source>
        <dbReference type="SAM" id="SignalP"/>
    </source>
</evidence>
<evidence type="ECO:0000313" key="2">
    <source>
        <dbReference type="EMBL" id="KAK4545343.1"/>
    </source>
</evidence>
<comment type="caution">
    <text evidence="2">The sequence shown here is derived from an EMBL/GenBank/DDBJ whole genome shotgun (WGS) entry which is preliminary data.</text>
</comment>
<protein>
    <submittedName>
        <fullName evidence="2">Uncharacterized protein</fullName>
    </submittedName>
</protein>
<sequence length="140" mass="15496">MRFSLLAANLLSSATIISAVPTSVQAPTPFEYIAADSPASSTLSKRNVGGVRLCTGIDWTGYCDYVIWPLNECINLRDYAGRVLSFRPDEDTECYLMQGKCDANSEYADLFYDSVGLGRLDLLPWCAEMQSYLCMEPLPV</sequence>
<accession>A0AAV9JJK8</accession>